<gene>
    <name evidence="2" type="ORF">GW534_11445</name>
</gene>
<feature type="transmembrane region" description="Helical" evidence="1">
    <location>
        <begin position="35"/>
        <end position="53"/>
    </location>
</feature>
<proteinExistence type="predicted"/>
<comment type="caution">
    <text evidence="2">The sequence shown here is derived from an EMBL/GenBank/DDBJ whole genome shotgun (WGS) entry which is preliminary data.</text>
</comment>
<sequence>MEGDLVERNLNNHTEQDNQIEYVEVWEDLVSIRDLVISLIICVVTTLGLYFVAPNNSSMPLFLGLFGALLGFGICSFIFKPKRNFIEDKEGK</sequence>
<dbReference type="EMBL" id="JAACYS010000055">
    <property type="protein sequence ID" value="NCU18331.1"/>
    <property type="molecule type" value="Genomic_DNA"/>
</dbReference>
<keyword evidence="1" id="KW-0472">Membrane</keyword>
<dbReference type="Proteomes" id="UP000743899">
    <property type="component" value="Unassembled WGS sequence"/>
</dbReference>
<evidence type="ECO:0000313" key="3">
    <source>
        <dbReference type="Proteomes" id="UP000743899"/>
    </source>
</evidence>
<accession>A0ABX0A4G9</accession>
<feature type="transmembrane region" description="Helical" evidence="1">
    <location>
        <begin position="59"/>
        <end position="79"/>
    </location>
</feature>
<name>A0ABX0A4G9_9BACI</name>
<keyword evidence="3" id="KW-1185">Reference proteome</keyword>
<protein>
    <submittedName>
        <fullName evidence="2">Uncharacterized protein</fullName>
    </submittedName>
</protein>
<evidence type="ECO:0000256" key="1">
    <source>
        <dbReference type="SAM" id="Phobius"/>
    </source>
</evidence>
<keyword evidence="1" id="KW-1133">Transmembrane helix</keyword>
<evidence type="ECO:0000313" key="2">
    <source>
        <dbReference type="EMBL" id="NCU18331.1"/>
    </source>
</evidence>
<keyword evidence="1" id="KW-0812">Transmembrane</keyword>
<organism evidence="2 3">
    <name type="scientific">Pallidibacillus pasinlerensis</name>
    <dbReference type="NCBI Taxonomy" id="2703818"/>
    <lineage>
        <taxon>Bacteria</taxon>
        <taxon>Bacillati</taxon>
        <taxon>Bacillota</taxon>
        <taxon>Bacilli</taxon>
        <taxon>Bacillales</taxon>
        <taxon>Bacillaceae</taxon>
        <taxon>Pallidibacillus</taxon>
    </lineage>
</organism>
<reference evidence="2 3" key="1">
    <citation type="submission" date="2020-01" db="EMBL/GenBank/DDBJ databases">
        <title>A novel Bacillus sp. from Pasinler.</title>
        <authorList>
            <person name="Adiguzel A."/>
            <person name="Ay H."/>
            <person name="Baltaci M.O."/>
        </authorList>
    </citation>
    <scope>NUCLEOTIDE SEQUENCE [LARGE SCALE GENOMIC DNA]</scope>
    <source>
        <strain evidence="2 3">P1</strain>
    </source>
</reference>